<dbReference type="RefSeq" id="WP_109456285.1">
    <property type="nucleotide sequence ID" value="NZ_QFBC01000001.1"/>
</dbReference>
<reference evidence="8 9" key="1">
    <citation type="submission" date="2018-05" db="EMBL/GenBank/DDBJ databases">
        <title>The draft genome of strain NS-104.</title>
        <authorList>
            <person name="Hang P."/>
            <person name="Jiang J."/>
        </authorList>
    </citation>
    <scope>NUCLEOTIDE SEQUENCE [LARGE SCALE GENOMIC DNA]</scope>
    <source>
        <strain evidence="8 9">NS-104</strain>
    </source>
</reference>
<gene>
    <name evidence="6" type="primary">ackA</name>
    <name evidence="8" type="ORF">DEM27_00785</name>
</gene>
<name>A0A2U2DWR4_9HYPH</name>
<evidence type="ECO:0000256" key="7">
    <source>
        <dbReference type="RuleBase" id="RU003835"/>
    </source>
</evidence>
<dbReference type="PIRSF" id="PIRSF000722">
    <property type="entry name" value="Acetate_prop_kin"/>
    <property type="match status" value="1"/>
</dbReference>
<keyword evidence="6" id="KW-0460">Magnesium</keyword>
<keyword evidence="9" id="KW-1185">Reference proteome</keyword>
<dbReference type="OrthoDB" id="9802453at2"/>
<feature type="active site" description="Proton donor/acceptor" evidence="6">
    <location>
        <position position="118"/>
    </location>
</feature>
<comment type="similarity">
    <text evidence="1 6 7">Belongs to the acetokinase family.</text>
</comment>
<keyword evidence="6" id="KW-0479">Metal-binding</keyword>
<evidence type="ECO:0000256" key="2">
    <source>
        <dbReference type="ARBA" id="ARBA00022679"/>
    </source>
</evidence>
<comment type="function">
    <text evidence="6">Catalyzes the formation of acetyl phosphate from acetate and ATP. Can also catalyze the reverse reaction.</text>
</comment>
<comment type="caution">
    <text evidence="8">The sequence shown here is derived from an EMBL/GenBank/DDBJ whole genome shotgun (WGS) entry which is preliminary data.</text>
</comment>
<comment type="pathway">
    <text evidence="6">Metabolic intermediate biosynthesis; acetyl-CoA biosynthesis; acetyl-CoA from acetate: step 1/2.</text>
</comment>
<dbReference type="Proteomes" id="UP000245252">
    <property type="component" value="Unassembled WGS sequence"/>
</dbReference>
<dbReference type="CDD" id="cd24010">
    <property type="entry name" value="ASKHA_NBD_AcK_PK"/>
    <property type="match status" value="1"/>
</dbReference>
<feature type="binding site" evidence="6">
    <location>
        <position position="14"/>
    </location>
    <ligand>
        <name>ATP</name>
        <dbReference type="ChEBI" id="CHEBI:30616"/>
    </ligand>
</feature>
<feature type="binding site" evidence="6">
    <location>
        <position position="62"/>
    </location>
    <ligand>
        <name>substrate</name>
    </ligand>
</feature>
<keyword evidence="3 6" id="KW-0547">Nucleotide-binding</keyword>
<dbReference type="GO" id="GO:0000287">
    <property type="term" value="F:magnesium ion binding"/>
    <property type="evidence" value="ECO:0007669"/>
    <property type="project" value="UniProtKB-UniRule"/>
</dbReference>
<dbReference type="EMBL" id="QFBC01000001">
    <property type="protein sequence ID" value="PWE57768.1"/>
    <property type="molecule type" value="Genomic_DNA"/>
</dbReference>
<dbReference type="EC" id="2.7.2.1" evidence="6"/>
<dbReference type="GO" id="GO:0006083">
    <property type="term" value="P:acetate metabolic process"/>
    <property type="evidence" value="ECO:0007669"/>
    <property type="project" value="TreeGrafter"/>
</dbReference>
<dbReference type="PANTHER" id="PTHR21060:SF15">
    <property type="entry name" value="ACETATE KINASE-RELATED"/>
    <property type="match status" value="1"/>
</dbReference>
<feature type="binding site" evidence="6">
    <location>
        <begin position="252"/>
        <end position="254"/>
    </location>
    <ligand>
        <name>ATP</name>
        <dbReference type="ChEBI" id="CHEBI:30616"/>
    </ligand>
</feature>
<comment type="subcellular location">
    <subcellularLocation>
        <location evidence="6">Cytoplasm</location>
    </subcellularLocation>
</comment>
<feature type="site" description="Transition state stabilizer" evidence="6">
    <location>
        <position position="210"/>
    </location>
</feature>
<dbReference type="Pfam" id="PF00871">
    <property type="entry name" value="Acetate_kinase"/>
    <property type="match status" value="1"/>
</dbReference>
<sequence>MRILVINAGSSSVKFSVFDMLTGEQRFKSELERVADVAEAVATIPGLLQEAGVAEIDAVGHRTVHGGEQFTEATLIDDAVLKEIEACTALAPLHNPPILAGIRIARTTWDVPQIAVFDTAFHQTMPAHAYTYAVPRSWREKGLRRYGFHGTSHQYVMERVAEELGKPASDLRLISCHLGNGASVCAIDRGVSIDTSMGMTPLEGLVMGTRSGDVDPGIFHYLNRELGLSVAEIEDALYKDSGLAALSAAGRDMRDVRKRAGEGDADARLAIELYAYRVLKYIGAYAAAMNGLDVIAFTGGIGENDAAMRAKICSGFAFLGLAFDETRNAAVKLDGFEAPQVQAEGSRIKVLVTQTREQWMIAKQAHRLLQRHTM</sequence>
<evidence type="ECO:0000313" key="8">
    <source>
        <dbReference type="EMBL" id="PWE57768.1"/>
    </source>
</evidence>
<feature type="binding site" evidence="6">
    <location>
        <position position="7"/>
    </location>
    <ligand>
        <name>Mg(2+)</name>
        <dbReference type="ChEBI" id="CHEBI:18420"/>
    </ligand>
</feature>
<dbReference type="PROSITE" id="PS01076">
    <property type="entry name" value="ACETATE_KINASE_2"/>
    <property type="match status" value="1"/>
</dbReference>
<dbReference type="SUPFAM" id="SSF53067">
    <property type="entry name" value="Actin-like ATPase domain"/>
    <property type="match status" value="2"/>
</dbReference>
<dbReference type="InterPro" id="IPR043129">
    <property type="entry name" value="ATPase_NBD"/>
</dbReference>
<dbReference type="InterPro" id="IPR000890">
    <property type="entry name" value="Aliphatic_acid_kin_short-chain"/>
</dbReference>
<dbReference type="PROSITE" id="PS01075">
    <property type="entry name" value="ACETATE_KINASE_1"/>
    <property type="match status" value="1"/>
</dbReference>
<evidence type="ECO:0000256" key="6">
    <source>
        <dbReference type="HAMAP-Rule" id="MF_00020"/>
    </source>
</evidence>
<dbReference type="GO" id="GO:0005524">
    <property type="term" value="F:ATP binding"/>
    <property type="evidence" value="ECO:0007669"/>
    <property type="project" value="UniProtKB-KW"/>
</dbReference>
<evidence type="ECO:0000256" key="4">
    <source>
        <dbReference type="ARBA" id="ARBA00022777"/>
    </source>
</evidence>
<dbReference type="UniPathway" id="UPA00340">
    <property type="reaction ID" value="UER00458"/>
</dbReference>
<dbReference type="Gene3D" id="3.30.420.40">
    <property type="match status" value="2"/>
</dbReference>
<feature type="site" description="Transition state stabilizer" evidence="6">
    <location>
        <position position="149"/>
    </location>
</feature>
<evidence type="ECO:0000256" key="5">
    <source>
        <dbReference type="ARBA" id="ARBA00022840"/>
    </source>
</evidence>
<feature type="binding site" evidence="6">
    <location>
        <begin position="300"/>
        <end position="304"/>
    </location>
    <ligand>
        <name>ATP</name>
        <dbReference type="ChEBI" id="CHEBI:30616"/>
    </ligand>
</feature>
<dbReference type="HAMAP" id="MF_00020">
    <property type="entry name" value="Acetate_kinase"/>
    <property type="match status" value="1"/>
</dbReference>
<evidence type="ECO:0000313" key="9">
    <source>
        <dbReference type="Proteomes" id="UP000245252"/>
    </source>
</evidence>
<dbReference type="GO" id="GO:0008776">
    <property type="term" value="F:acetate kinase activity"/>
    <property type="evidence" value="ECO:0007669"/>
    <property type="project" value="UniProtKB-UniRule"/>
</dbReference>
<dbReference type="InterPro" id="IPR023865">
    <property type="entry name" value="Aliphatic_acid_kinase_CS"/>
</dbReference>
<accession>A0A2U2DWR4</accession>
<proteinExistence type="inferred from homology"/>
<keyword evidence="6" id="KW-0963">Cytoplasm</keyword>
<keyword evidence="4 6" id="KW-0418">Kinase</keyword>
<comment type="catalytic activity">
    <reaction evidence="6">
        <text>acetate + ATP = acetyl phosphate + ADP</text>
        <dbReference type="Rhea" id="RHEA:11352"/>
        <dbReference type="ChEBI" id="CHEBI:22191"/>
        <dbReference type="ChEBI" id="CHEBI:30089"/>
        <dbReference type="ChEBI" id="CHEBI:30616"/>
        <dbReference type="ChEBI" id="CHEBI:456216"/>
        <dbReference type="EC" id="2.7.2.1"/>
    </reaction>
</comment>
<protein>
    <recommendedName>
        <fullName evidence="6">Acetate kinase</fullName>
        <ecNumber evidence="6">2.7.2.1</ecNumber>
    </recommendedName>
    <alternativeName>
        <fullName evidence="6">Acetokinase</fullName>
    </alternativeName>
</protein>
<dbReference type="GO" id="GO:0006085">
    <property type="term" value="P:acetyl-CoA biosynthetic process"/>
    <property type="evidence" value="ECO:0007669"/>
    <property type="project" value="UniProtKB-UniRule"/>
</dbReference>
<evidence type="ECO:0000256" key="3">
    <source>
        <dbReference type="ARBA" id="ARBA00022741"/>
    </source>
</evidence>
<keyword evidence="2 6" id="KW-0808">Transferase</keyword>
<dbReference type="AlphaFoldDB" id="A0A2U2DWR4"/>
<keyword evidence="5 6" id="KW-0067">ATP-binding</keyword>
<organism evidence="8 9">
    <name type="scientific">Metarhizobium album</name>
    <dbReference type="NCBI Taxonomy" id="2182425"/>
    <lineage>
        <taxon>Bacteria</taxon>
        <taxon>Pseudomonadati</taxon>
        <taxon>Pseudomonadota</taxon>
        <taxon>Alphaproteobacteria</taxon>
        <taxon>Hyphomicrobiales</taxon>
        <taxon>Rhizobiaceae</taxon>
        <taxon>Metarhizobium</taxon>
    </lineage>
</organism>
<dbReference type="PANTHER" id="PTHR21060">
    <property type="entry name" value="ACETATE KINASE"/>
    <property type="match status" value="1"/>
</dbReference>
<evidence type="ECO:0000256" key="1">
    <source>
        <dbReference type="ARBA" id="ARBA00008748"/>
    </source>
</evidence>
<comment type="cofactor">
    <cofactor evidence="6">
        <name>Mg(2+)</name>
        <dbReference type="ChEBI" id="CHEBI:18420"/>
    </cofactor>
    <cofactor evidence="6">
        <name>Mn(2+)</name>
        <dbReference type="ChEBI" id="CHEBI:29035"/>
    </cofactor>
    <text evidence="6">Mg(2+). Can also accept Mn(2+).</text>
</comment>
<dbReference type="InterPro" id="IPR004372">
    <property type="entry name" value="Ac/propionate_kinase"/>
</dbReference>
<feature type="binding site" evidence="6">
    <location>
        <begin position="177"/>
        <end position="181"/>
    </location>
    <ligand>
        <name>ATP</name>
        <dbReference type="ChEBI" id="CHEBI:30616"/>
    </ligand>
</feature>
<dbReference type="PRINTS" id="PR00471">
    <property type="entry name" value="ACETATEKNASE"/>
</dbReference>
<feature type="binding site" evidence="6">
    <location>
        <position position="357"/>
    </location>
    <ligand>
        <name>Mg(2+)</name>
        <dbReference type="ChEBI" id="CHEBI:18420"/>
    </ligand>
</feature>
<dbReference type="GO" id="GO:0005737">
    <property type="term" value="C:cytoplasm"/>
    <property type="evidence" value="ECO:0007669"/>
    <property type="project" value="UniProtKB-SubCell"/>
</dbReference>
<comment type="subunit">
    <text evidence="6">Homodimer.</text>
</comment>
<dbReference type="NCBIfam" id="TIGR00016">
    <property type="entry name" value="ackA"/>
    <property type="match status" value="1"/>
</dbReference>